<organism evidence="2 3">
    <name type="scientific">Lojkania enalia</name>
    <dbReference type="NCBI Taxonomy" id="147567"/>
    <lineage>
        <taxon>Eukaryota</taxon>
        <taxon>Fungi</taxon>
        <taxon>Dikarya</taxon>
        <taxon>Ascomycota</taxon>
        <taxon>Pezizomycotina</taxon>
        <taxon>Dothideomycetes</taxon>
        <taxon>Pleosporomycetidae</taxon>
        <taxon>Pleosporales</taxon>
        <taxon>Pleosporales incertae sedis</taxon>
        <taxon>Lojkania</taxon>
    </lineage>
</organism>
<evidence type="ECO:0000313" key="2">
    <source>
        <dbReference type="EMBL" id="KAF2257546.1"/>
    </source>
</evidence>
<evidence type="ECO:0000313" key="3">
    <source>
        <dbReference type="Proteomes" id="UP000800093"/>
    </source>
</evidence>
<comment type="caution">
    <text evidence="2">The sequence shown here is derived from an EMBL/GenBank/DDBJ whole genome shotgun (WGS) entry which is preliminary data.</text>
</comment>
<name>A0A9P4N3X1_9PLEO</name>
<dbReference type="Proteomes" id="UP000800093">
    <property type="component" value="Unassembled WGS sequence"/>
</dbReference>
<reference evidence="3" key="1">
    <citation type="journal article" date="2020" name="Stud. Mycol.">
        <title>101 Dothideomycetes genomes: A test case for predicting lifestyles and emergence of pathogens.</title>
        <authorList>
            <person name="Haridas S."/>
            <person name="Albert R."/>
            <person name="Binder M."/>
            <person name="Bloem J."/>
            <person name="LaButti K."/>
            <person name="Salamov A."/>
            <person name="Andreopoulos B."/>
            <person name="Baker S."/>
            <person name="Barry K."/>
            <person name="Bills G."/>
            <person name="Bluhm B."/>
            <person name="Cannon C."/>
            <person name="Castanera R."/>
            <person name="Culley D."/>
            <person name="Daum C."/>
            <person name="Ezra D."/>
            <person name="Gonzalez J."/>
            <person name="Henrissat B."/>
            <person name="Kuo A."/>
            <person name="Liang C."/>
            <person name="Lipzen A."/>
            <person name="Lutzoni F."/>
            <person name="Magnuson J."/>
            <person name="Mondo S."/>
            <person name="Nolan M."/>
            <person name="Ohm R."/>
            <person name="Pangilinan J."/>
            <person name="Park H.-J."/>
            <person name="Ramirez L."/>
            <person name="Alfaro M."/>
            <person name="Sun H."/>
            <person name="Tritt A."/>
            <person name="Yoshinaga Y."/>
            <person name="Zwiers L.-H."/>
            <person name="Turgeon B."/>
            <person name="Goodwin S."/>
            <person name="Spatafora J."/>
            <person name="Crous P."/>
            <person name="Grigoriev I."/>
        </authorList>
    </citation>
    <scope>NUCLEOTIDE SEQUENCE [LARGE SCALE GENOMIC DNA]</scope>
    <source>
        <strain evidence="3">CBS 304.66</strain>
    </source>
</reference>
<gene>
    <name evidence="2" type="ORF">CC78DRAFT_588379</name>
</gene>
<proteinExistence type="predicted"/>
<protein>
    <submittedName>
        <fullName evidence="2">Uncharacterized protein</fullName>
    </submittedName>
</protein>
<keyword evidence="3" id="KW-1185">Reference proteome</keyword>
<sequence>MAQARATPVDSSPLVMERAREHHGRSGAVNIWQPREHNLEPGDAIEASICLCALRVKAGPRAARLSSGRVQIVGDQQDARDSGKKLLLSDRTQDSPASRRPPNPRCWPGHLCPLCPLSREFAPSLTNSLSLPSAPPLRSLCSLDGETDPIARCGWVCVLNCPCRLSFSGTRRRFAVVAGKPFVAAGSLRSWGAPSYFSPPPELGPAHIITTTKKWSLAHVPADSASPNAANHKGPELA</sequence>
<feature type="compositionally biased region" description="Basic and acidic residues" evidence="1">
    <location>
        <begin position="77"/>
        <end position="93"/>
    </location>
</feature>
<dbReference type="AlphaFoldDB" id="A0A9P4N3X1"/>
<accession>A0A9P4N3X1</accession>
<dbReference type="EMBL" id="ML986949">
    <property type="protein sequence ID" value="KAF2257546.1"/>
    <property type="molecule type" value="Genomic_DNA"/>
</dbReference>
<evidence type="ECO:0000256" key="1">
    <source>
        <dbReference type="SAM" id="MobiDB-lite"/>
    </source>
</evidence>
<feature type="region of interest" description="Disordered" evidence="1">
    <location>
        <begin position="74"/>
        <end position="102"/>
    </location>
</feature>